<protein>
    <submittedName>
        <fullName evidence="2">Uncharacterized protein</fullName>
    </submittedName>
</protein>
<dbReference type="OrthoDB" id="893477at2"/>
<comment type="caution">
    <text evidence="2">The sequence shown here is derived from an EMBL/GenBank/DDBJ whole genome shotgun (WGS) entry which is preliminary data.</text>
</comment>
<evidence type="ECO:0000313" key="4">
    <source>
        <dbReference type="Proteomes" id="UP000323866"/>
    </source>
</evidence>
<gene>
    <name evidence="3" type="ORF">ACD591_19415</name>
    <name evidence="2" type="ORF">FOE74_20700</name>
</gene>
<dbReference type="PROSITE" id="PS51257">
    <property type="entry name" value="PROKAR_LIPOPROTEIN"/>
    <property type="match status" value="1"/>
</dbReference>
<dbReference type="RefSeq" id="WP_149100554.1">
    <property type="nucleotide sequence ID" value="NZ_BMMG01000009.1"/>
</dbReference>
<dbReference type="EMBL" id="VKKZ01000026">
    <property type="protein sequence ID" value="KAA6430238.1"/>
    <property type="molecule type" value="Genomic_DNA"/>
</dbReference>
<keyword evidence="1" id="KW-0732">Signal</keyword>
<reference evidence="2 4" key="1">
    <citation type="submission" date="2019-07" db="EMBL/GenBank/DDBJ databases">
        <authorList>
            <person name="Qu J.-H."/>
        </authorList>
    </citation>
    <scope>NUCLEOTIDE SEQUENCE [LARGE SCALE GENOMIC DNA]</scope>
    <source>
        <strain evidence="2 4">MDT1-10-3</strain>
    </source>
</reference>
<accession>A0A5M8Q578</accession>
<evidence type="ECO:0000313" key="2">
    <source>
        <dbReference type="EMBL" id="KAA6430238.1"/>
    </source>
</evidence>
<name>A0A5M8Q578_9BACT</name>
<evidence type="ECO:0000313" key="5">
    <source>
        <dbReference type="Proteomes" id="UP001570846"/>
    </source>
</evidence>
<reference evidence="3 5" key="3">
    <citation type="submission" date="2024-08" db="EMBL/GenBank/DDBJ databases">
        <authorList>
            <person name="Wei W."/>
        </authorList>
    </citation>
    <scope>NUCLEOTIDE SEQUENCE [LARGE SCALE GENOMIC DNA]</scope>
    <source>
        <strain evidence="3 5">XU2</strain>
    </source>
</reference>
<feature type="signal peptide" evidence="1">
    <location>
        <begin position="1"/>
        <end position="19"/>
    </location>
</feature>
<reference evidence="2 4" key="2">
    <citation type="submission" date="2019-09" db="EMBL/GenBank/DDBJ databases">
        <title>A bacterium isolated from glacier soil.</title>
        <authorList>
            <person name="Liu Q."/>
        </authorList>
    </citation>
    <scope>NUCLEOTIDE SEQUENCE [LARGE SCALE GENOMIC DNA]</scope>
    <source>
        <strain evidence="2 4">MDT1-10-3</strain>
    </source>
</reference>
<dbReference type="AlphaFoldDB" id="A0A5M8Q578"/>
<dbReference type="EMBL" id="JBGOGF010000013">
    <property type="protein sequence ID" value="MFA1773479.1"/>
    <property type="molecule type" value="Genomic_DNA"/>
</dbReference>
<proteinExistence type="predicted"/>
<evidence type="ECO:0000256" key="1">
    <source>
        <dbReference type="SAM" id="SignalP"/>
    </source>
</evidence>
<dbReference type="Proteomes" id="UP001570846">
    <property type="component" value="Unassembled WGS sequence"/>
</dbReference>
<sequence length="189" mass="20882">MRHLLLLSVFCLLVLVSGCGDDFMDHPAMTAKVNGRDFTACTNLEGKIPTPTLPKNNLEVLYDATSGQLVIKGTDSCQDSIKTIHLDIREVFAPGSYPIRHQSKLYYNLDNTPGNGAGSNAALQFLGRHPQNSAGLFSTQPNTHTGTFTLTAFDLEKRRFSADFDLQVYDARANKAYHITQGRLRDVSF</sequence>
<feature type="chain" id="PRO_5024293607" evidence="1">
    <location>
        <begin position="20"/>
        <end position="189"/>
    </location>
</feature>
<organism evidence="2 4">
    <name type="scientific">Rufibacter glacialis</name>
    <dbReference type="NCBI Taxonomy" id="1259555"/>
    <lineage>
        <taxon>Bacteria</taxon>
        <taxon>Pseudomonadati</taxon>
        <taxon>Bacteroidota</taxon>
        <taxon>Cytophagia</taxon>
        <taxon>Cytophagales</taxon>
        <taxon>Hymenobacteraceae</taxon>
        <taxon>Rufibacter</taxon>
    </lineage>
</organism>
<keyword evidence="5" id="KW-1185">Reference proteome</keyword>
<evidence type="ECO:0000313" key="3">
    <source>
        <dbReference type="EMBL" id="MFA1773479.1"/>
    </source>
</evidence>
<dbReference type="Proteomes" id="UP000323866">
    <property type="component" value="Unassembled WGS sequence"/>
</dbReference>